<comment type="caution">
    <text evidence="5">The sequence shown here is derived from an EMBL/GenBank/DDBJ whole genome shotgun (WGS) entry which is preliminary data.</text>
</comment>
<keyword evidence="2 5" id="KW-0012">Acyltransferase</keyword>
<dbReference type="InterPro" id="IPR002123">
    <property type="entry name" value="Plipid/glycerol_acylTrfase"/>
</dbReference>
<dbReference type="Proteomes" id="UP000320806">
    <property type="component" value="Unassembled WGS sequence"/>
</dbReference>
<proteinExistence type="predicted"/>
<feature type="compositionally biased region" description="Basic residues" evidence="3">
    <location>
        <begin position="254"/>
        <end position="264"/>
    </location>
</feature>
<dbReference type="PANTHER" id="PTHR10434:SF55">
    <property type="entry name" value="POSSIBLE ACYLTRANSFERASE"/>
    <property type="match status" value="1"/>
</dbReference>
<evidence type="ECO:0000313" key="6">
    <source>
        <dbReference type="Proteomes" id="UP000320806"/>
    </source>
</evidence>
<dbReference type="SUPFAM" id="SSF69593">
    <property type="entry name" value="Glycerol-3-phosphate (1)-acyltransferase"/>
    <property type="match status" value="1"/>
</dbReference>
<gene>
    <name evidence="5" type="ORF">FB459_2370</name>
</gene>
<evidence type="ECO:0000259" key="4">
    <source>
        <dbReference type="SMART" id="SM00563"/>
    </source>
</evidence>
<dbReference type="GO" id="GO:0003841">
    <property type="term" value="F:1-acylglycerol-3-phosphate O-acyltransferase activity"/>
    <property type="evidence" value="ECO:0007669"/>
    <property type="project" value="TreeGrafter"/>
</dbReference>
<accession>A0A542EHP1</accession>
<dbReference type="GO" id="GO:0005886">
    <property type="term" value="C:plasma membrane"/>
    <property type="evidence" value="ECO:0007669"/>
    <property type="project" value="TreeGrafter"/>
</dbReference>
<evidence type="ECO:0000256" key="2">
    <source>
        <dbReference type="ARBA" id="ARBA00023315"/>
    </source>
</evidence>
<keyword evidence="6" id="KW-1185">Reference proteome</keyword>
<protein>
    <submittedName>
        <fullName evidence="5">1-acyl-sn-glycerol-3-phosphate acyltransferase</fullName>
    </submittedName>
</protein>
<feature type="region of interest" description="Disordered" evidence="3">
    <location>
        <begin position="223"/>
        <end position="264"/>
    </location>
</feature>
<evidence type="ECO:0000313" key="5">
    <source>
        <dbReference type="EMBL" id="TQJ14857.1"/>
    </source>
</evidence>
<dbReference type="CDD" id="cd07989">
    <property type="entry name" value="LPLAT_AGPAT-like"/>
    <property type="match status" value="1"/>
</dbReference>
<dbReference type="PANTHER" id="PTHR10434">
    <property type="entry name" value="1-ACYL-SN-GLYCEROL-3-PHOSPHATE ACYLTRANSFERASE"/>
    <property type="match status" value="1"/>
</dbReference>
<dbReference type="AlphaFoldDB" id="A0A542EHP1"/>
<dbReference type="SMART" id="SM00563">
    <property type="entry name" value="PlsC"/>
    <property type="match status" value="1"/>
</dbReference>
<dbReference type="OrthoDB" id="3210041at2"/>
<reference evidence="5 6" key="1">
    <citation type="submission" date="2019-06" db="EMBL/GenBank/DDBJ databases">
        <title>Sequencing the genomes of 1000 actinobacteria strains.</title>
        <authorList>
            <person name="Klenk H.-P."/>
        </authorList>
    </citation>
    <scope>NUCLEOTIDE SEQUENCE [LARGE SCALE GENOMIC DNA]</scope>
    <source>
        <strain evidence="5 6">DSM 19828</strain>
    </source>
</reference>
<name>A0A542EHP1_9MICO</name>
<organism evidence="5 6">
    <name type="scientific">Yimella lutea</name>
    <dbReference type="NCBI Taxonomy" id="587872"/>
    <lineage>
        <taxon>Bacteria</taxon>
        <taxon>Bacillati</taxon>
        <taxon>Actinomycetota</taxon>
        <taxon>Actinomycetes</taxon>
        <taxon>Micrococcales</taxon>
        <taxon>Dermacoccaceae</taxon>
        <taxon>Yimella</taxon>
    </lineage>
</organism>
<dbReference type="Pfam" id="PF01553">
    <property type="entry name" value="Acyltransferase"/>
    <property type="match status" value="1"/>
</dbReference>
<evidence type="ECO:0000256" key="3">
    <source>
        <dbReference type="SAM" id="MobiDB-lite"/>
    </source>
</evidence>
<dbReference type="EMBL" id="VFMO01000001">
    <property type="protein sequence ID" value="TQJ14857.1"/>
    <property type="molecule type" value="Genomic_DNA"/>
</dbReference>
<feature type="domain" description="Phospholipid/glycerol acyltransferase" evidence="4">
    <location>
        <begin position="37"/>
        <end position="151"/>
    </location>
</feature>
<dbReference type="RefSeq" id="WP_141928601.1">
    <property type="nucleotide sequence ID" value="NZ_BAABCI010000016.1"/>
</dbReference>
<feature type="compositionally biased region" description="Basic and acidic residues" evidence="3">
    <location>
        <begin position="239"/>
        <end position="253"/>
    </location>
</feature>
<sequence>MEPVYTPVVHFARGLFAAQGLRFQRTGQEAIPQTGGGVVAINHIGYLDFALAGYAFKDVGRLVRFMAKKEVFDMKGVGSLMRGMKHIPVDRSAGAGAYREAVAALQRGELIGVFPEATISRSFELKEFKTGAVRMAQEAGVPIIPTIVWGSQRIWTKDHPKKLGRTGVPIIVTVGRPIEAPADADPAQLTEQLKAEMKQMLDRAKAQYPPMTGDDLAFLPKALGGTAPTVDEAAEMEEQERQRRAARKAEKAAKAAKKKGSAQP</sequence>
<evidence type="ECO:0000256" key="1">
    <source>
        <dbReference type="ARBA" id="ARBA00022679"/>
    </source>
</evidence>
<dbReference type="GO" id="GO:0006654">
    <property type="term" value="P:phosphatidic acid biosynthetic process"/>
    <property type="evidence" value="ECO:0007669"/>
    <property type="project" value="TreeGrafter"/>
</dbReference>
<keyword evidence="1 5" id="KW-0808">Transferase</keyword>